<dbReference type="InterPro" id="IPR021953">
    <property type="entry name" value="DUF3570"/>
</dbReference>
<keyword evidence="3" id="KW-1185">Reference proteome</keyword>
<dbReference type="Pfam" id="PF12094">
    <property type="entry name" value="DUF3570"/>
    <property type="match status" value="1"/>
</dbReference>
<comment type="caution">
    <text evidence="2">The sequence shown here is derived from an EMBL/GenBank/DDBJ whole genome shotgun (WGS) entry which is preliminary data.</text>
</comment>
<gene>
    <name evidence="2" type="ORF">VRU48_05545</name>
</gene>
<evidence type="ECO:0000256" key="1">
    <source>
        <dbReference type="SAM" id="SignalP"/>
    </source>
</evidence>
<keyword evidence="1" id="KW-0732">Signal</keyword>
<proteinExistence type="predicted"/>
<accession>A0ABU7I526</accession>
<name>A0ABU7I526_9SPHI</name>
<dbReference type="EMBL" id="JAZDQT010000001">
    <property type="protein sequence ID" value="MEE1944562.1"/>
    <property type="molecule type" value="Genomic_DNA"/>
</dbReference>
<dbReference type="RefSeq" id="WP_330106930.1">
    <property type="nucleotide sequence ID" value="NZ_JAZDQT010000001.1"/>
</dbReference>
<evidence type="ECO:0000313" key="2">
    <source>
        <dbReference type="EMBL" id="MEE1944562.1"/>
    </source>
</evidence>
<reference evidence="2 3" key="1">
    <citation type="submission" date="2024-01" db="EMBL/GenBank/DDBJ databases">
        <title>Pedobacter sp. nov., isolated from fresh soil.</title>
        <authorList>
            <person name="Le N.T.T."/>
        </authorList>
    </citation>
    <scope>NUCLEOTIDE SEQUENCE [LARGE SCALE GENOMIC DNA]</scope>
    <source>
        <strain evidence="2 3">KR3-3</strain>
    </source>
</reference>
<feature type="signal peptide" evidence="1">
    <location>
        <begin position="1"/>
        <end position="19"/>
    </location>
</feature>
<protein>
    <submittedName>
        <fullName evidence="2">DUF3570 domain-containing protein</fullName>
    </submittedName>
</protein>
<feature type="chain" id="PRO_5045844885" evidence="1">
    <location>
        <begin position="20"/>
        <end position="398"/>
    </location>
</feature>
<sequence>MKKIFLTAAMAFALLHSQAQTTAPKENTGFESRKLKLDEINLVSSYYTQNGNNAAVTGGIGSQKLTDIANVFDVKLSKYDSKSRKHTFGLEVGIDHYTSASSDMIDLHANSSASHADTRIYPSLSWSMENEKKGTTFALGLSSSSEFDYQSFGGNVSFSAKTKDRSGEFTAKLQTYLDQVKLVQPIELRPSGLLGHENYGSAARNTFAGSLSYSQIINQNLQIMFLADLVQQNGYLSLPFHRVYFNDGSVHQENLPDSRFKIPLGFRANYFLGDRFIIRTYYRFYTDNWGVNSHTADIEVPIKVTPFFSISPFYRYYTQSAAKYFAPYQVHTATDEYYNSNYDLSKFNSNFYGAGIRFAPPKGVFGLQHLSMLELRYGHYTKNINMNSDIISLNIKYK</sequence>
<organism evidence="2 3">
    <name type="scientific">Pedobacter albus</name>
    <dbReference type="NCBI Taxonomy" id="3113905"/>
    <lineage>
        <taxon>Bacteria</taxon>
        <taxon>Pseudomonadati</taxon>
        <taxon>Bacteroidota</taxon>
        <taxon>Sphingobacteriia</taxon>
        <taxon>Sphingobacteriales</taxon>
        <taxon>Sphingobacteriaceae</taxon>
        <taxon>Pedobacter</taxon>
    </lineage>
</organism>
<dbReference type="Proteomes" id="UP001336835">
    <property type="component" value="Unassembled WGS sequence"/>
</dbReference>
<evidence type="ECO:0000313" key="3">
    <source>
        <dbReference type="Proteomes" id="UP001336835"/>
    </source>
</evidence>